<proteinExistence type="predicted"/>
<evidence type="ECO:0000313" key="2">
    <source>
        <dbReference type="EMBL" id="CCV64544.1"/>
    </source>
</evidence>
<evidence type="ECO:0000313" key="3">
    <source>
        <dbReference type="Proteomes" id="UP000032740"/>
    </source>
</evidence>
<reference evidence="2 3" key="1">
    <citation type="journal article" date="2013" name="J. Mol. Microbiol. Biotechnol.">
        <title>Analysis of the Complete Genomes of Acholeplasma brassicae , A. palmae and A. laidlawii and Their Comparison to the Obligate Parasites from ' Candidatus Phytoplasma'.</title>
        <authorList>
            <person name="Kube M."/>
            <person name="Siewert C."/>
            <person name="Migdoll A.M."/>
            <person name="Duduk B."/>
            <person name="Holz S."/>
            <person name="Rabus R."/>
            <person name="Seemuller E."/>
            <person name="Mitrovic J."/>
            <person name="Muller I."/>
            <person name="Buttner C."/>
            <person name="Reinhardt R."/>
        </authorList>
    </citation>
    <scope>NUCLEOTIDE SEQUENCE [LARGE SCALE GENOMIC DNA]</scope>
    <source>
        <strain evidence="2 3">J233</strain>
    </source>
</reference>
<dbReference type="GO" id="GO:0016747">
    <property type="term" value="F:acyltransferase activity, transferring groups other than amino-acyl groups"/>
    <property type="evidence" value="ECO:0007669"/>
    <property type="project" value="InterPro"/>
</dbReference>
<dbReference type="OrthoDB" id="9785602at2"/>
<dbReference type="Gene3D" id="3.40.630.30">
    <property type="match status" value="1"/>
</dbReference>
<keyword evidence="2" id="KW-0808">Transferase</keyword>
<sequence>MASSVLFSNYMLRDIQLDDYKDLFEYGSDYKVIKLLSWGPYLTKTEAYDTIKYHFLERPKRGLPVGYAIVDLKLNKMIGTLDFHTIHPDNTVEIGYVLNSNYWNQGIMKKAVSKLIKIGFFQLNYETLLIGHAESNLASMKVIKANHFKLIEIKKMNYYNRFEQEYEDTYWYQLTKKEYENDYKG</sequence>
<keyword evidence="3" id="KW-1185">Reference proteome</keyword>
<dbReference type="STRING" id="1318466.BN85409670"/>
<evidence type="ECO:0000259" key="1">
    <source>
        <dbReference type="PROSITE" id="PS51186"/>
    </source>
</evidence>
<dbReference type="Proteomes" id="UP000032740">
    <property type="component" value="Chromosome"/>
</dbReference>
<organism evidence="2 3">
    <name type="scientific">Alteracholeplasma palmae (strain ATCC 49389 / J233)</name>
    <name type="common">Acholeplasma palmae</name>
    <dbReference type="NCBI Taxonomy" id="1318466"/>
    <lineage>
        <taxon>Bacteria</taxon>
        <taxon>Bacillati</taxon>
        <taxon>Mycoplasmatota</taxon>
        <taxon>Mollicutes</taxon>
        <taxon>Acholeplasmatales</taxon>
        <taxon>Acholeplasmataceae</taxon>
        <taxon>Acholeplasma</taxon>
    </lineage>
</organism>
<feature type="domain" description="N-acetyltransferase" evidence="1">
    <location>
        <begin position="10"/>
        <end position="177"/>
    </location>
</feature>
<dbReference type="InterPro" id="IPR000182">
    <property type="entry name" value="GNAT_dom"/>
</dbReference>
<dbReference type="Pfam" id="PF13302">
    <property type="entry name" value="Acetyltransf_3"/>
    <property type="match status" value="1"/>
</dbReference>
<dbReference type="SUPFAM" id="SSF55729">
    <property type="entry name" value="Acyl-CoA N-acyltransferases (Nat)"/>
    <property type="match status" value="1"/>
</dbReference>
<gene>
    <name evidence="2" type="ORF">BN85409670</name>
</gene>
<dbReference type="InterPro" id="IPR016181">
    <property type="entry name" value="Acyl_CoA_acyltransferase"/>
</dbReference>
<dbReference type="HOGENOM" id="CLU_013985_3_6_14"/>
<protein>
    <submittedName>
        <fullName evidence="2">GCN5-related N-acetyltransferase</fullName>
    </submittedName>
</protein>
<dbReference type="PANTHER" id="PTHR43792">
    <property type="entry name" value="GNAT FAMILY, PUTATIVE (AFU_ORTHOLOGUE AFUA_3G00765)-RELATED-RELATED"/>
    <property type="match status" value="1"/>
</dbReference>
<dbReference type="EMBL" id="FO681347">
    <property type="protein sequence ID" value="CCV64544.1"/>
    <property type="molecule type" value="Genomic_DNA"/>
</dbReference>
<dbReference type="InterPro" id="IPR051531">
    <property type="entry name" value="N-acetyltransferase"/>
</dbReference>
<dbReference type="RefSeq" id="WP_026660498.1">
    <property type="nucleotide sequence ID" value="NC_022538.1"/>
</dbReference>
<accession>U4KL11</accession>
<name>U4KL11_ALTPJ</name>
<dbReference type="PROSITE" id="PS51186">
    <property type="entry name" value="GNAT"/>
    <property type="match status" value="1"/>
</dbReference>
<dbReference type="AlphaFoldDB" id="U4KL11"/>
<dbReference type="KEGG" id="apal:BN85409670"/>